<dbReference type="Gene3D" id="1.10.540.10">
    <property type="entry name" value="Acyl-CoA dehydrogenase/oxidase, N-terminal domain"/>
    <property type="match status" value="1"/>
</dbReference>
<dbReference type="Proteomes" id="UP000185696">
    <property type="component" value="Unassembled WGS sequence"/>
</dbReference>
<dbReference type="Gene3D" id="2.40.110.10">
    <property type="entry name" value="Butyryl-CoA Dehydrogenase, subunit A, domain 2"/>
    <property type="match status" value="1"/>
</dbReference>
<reference evidence="2 3" key="1">
    <citation type="submission" date="2016-12" db="EMBL/GenBank/DDBJ databases">
        <title>The draft genome sequence of Actinophytocola xinjiangensis.</title>
        <authorList>
            <person name="Wang W."/>
            <person name="Yuan L."/>
        </authorList>
    </citation>
    <scope>NUCLEOTIDE SEQUENCE [LARGE SCALE GENOMIC DNA]</scope>
    <source>
        <strain evidence="2 3">CGMCC 4.4663</strain>
    </source>
</reference>
<dbReference type="GO" id="GO:0050660">
    <property type="term" value="F:flavin adenine dinucleotide binding"/>
    <property type="evidence" value="ECO:0007669"/>
    <property type="project" value="InterPro"/>
</dbReference>
<dbReference type="EMBL" id="MSIF01000002">
    <property type="protein sequence ID" value="OLF12930.1"/>
    <property type="molecule type" value="Genomic_DNA"/>
</dbReference>
<dbReference type="SUPFAM" id="SSF56645">
    <property type="entry name" value="Acyl-CoA dehydrogenase NM domain-like"/>
    <property type="match status" value="1"/>
</dbReference>
<dbReference type="AlphaFoldDB" id="A0A7Z0WRD9"/>
<comment type="caution">
    <text evidence="2">The sequence shown here is derived from an EMBL/GenBank/DDBJ whole genome shotgun (WGS) entry which is preliminary data.</text>
</comment>
<evidence type="ECO:0008006" key="4">
    <source>
        <dbReference type="Google" id="ProtNLM"/>
    </source>
</evidence>
<sequence length="361" mass="36945">MVAMHLADLPSRSALAGRAAGLVGVLRGLPAWSPHRRRLSEETIRVLAGAGVFRLRAPRAYGGFDRDTETLVGVAVELGRASGPAAFLACATWVPTWLAAGSGARAEVFARPDVVVCGPVSARSRPVPGGWVLDGRWASVPGVLHARWQAVVTVAGGRPSVALVPVADLRVVDGADVTDLTGAGAAGVVAEAVFVPAHRLSPLPAGSLAGVRAASWVGLVVGLAKDARDWYLEELVTDHGPSFAGGPAVPALLSHVQAGHAFTALSSAERAANDLASTVDSGAVPAPDAVDEICRLAGDTVHLLAAISGPGSSVHRVARDLAAVTGHLLAEEDTDVGDLAAGRPYLVDRPATPPPPRKEIR</sequence>
<organism evidence="2 3">
    <name type="scientific">Actinophytocola xinjiangensis</name>
    <dbReference type="NCBI Taxonomy" id="485602"/>
    <lineage>
        <taxon>Bacteria</taxon>
        <taxon>Bacillati</taxon>
        <taxon>Actinomycetota</taxon>
        <taxon>Actinomycetes</taxon>
        <taxon>Pseudonocardiales</taxon>
        <taxon>Pseudonocardiaceae</taxon>
    </lineage>
</organism>
<evidence type="ECO:0000256" key="1">
    <source>
        <dbReference type="SAM" id="MobiDB-lite"/>
    </source>
</evidence>
<evidence type="ECO:0000313" key="3">
    <source>
        <dbReference type="Proteomes" id="UP000185696"/>
    </source>
</evidence>
<dbReference type="InterPro" id="IPR046373">
    <property type="entry name" value="Acyl-CoA_Oxase/DH_mid-dom_sf"/>
</dbReference>
<evidence type="ECO:0000313" key="2">
    <source>
        <dbReference type="EMBL" id="OLF12930.1"/>
    </source>
</evidence>
<keyword evidence="3" id="KW-1185">Reference proteome</keyword>
<accession>A0A7Z0WRD9</accession>
<dbReference type="InterPro" id="IPR009100">
    <property type="entry name" value="AcylCoA_DH/oxidase_NM_dom_sf"/>
</dbReference>
<feature type="region of interest" description="Disordered" evidence="1">
    <location>
        <begin position="341"/>
        <end position="361"/>
    </location>
</feature>
<proteinExistence type="predicted"/>
<name>A0A7Z0WRD9_9PSEU</name>
<protein>
    <recommendedName>
        <fullName evidence="4">Alkylation response protein AidB-like acyl-CoA dehydrogenase</fullName>
    </recommendedName>
</protein>
<gene>
    <name evidence="2" type="ORF">BLA60_06665</name>
</gene>
<dbReference type="GO" id="GO:0016627">
    <property type="term" value="F:oxidoreductase activity, acting on the CH-CH group of donors"/>
    <property type="evidence" value="ECO:0007669"/>
    <property type="project" value="InterPro"/>
</dbReference>
<dbReference type="InterPro" id="IPR037069">
    <property type="entry name" value="AcylCoA_DH/ox_N_sf"/>
</dbReference>